<name>A0A078AKK1_STYLE</name>
<reference evidence="1 2" key="1">
    <citation type="submission" date="2014-06" db="EMBL/GenBank/DDBJ databases">
        <authorList>
            <person name="Swart Estienne"/>
        </authorList>
    </citation>
    <scope>NUCLEOTIDE SEQUENCE [LARGE SCALE GENOMIC DNA]</scope>
    <source>
        <strain evidence="1 2">130c</strain>
    </source>
</reference>
<protein>
    <submittedName>
        <fullName evidence="1">Uncharacterized protein</fullName>
    </submittedName>
</protein>
<organism evidence="1 2">
    <name type="scientific">Stylonychia lemnae</name>
    <name type="common">Ciliate</name>
    <dbReference type="NCBI Taxonomy" id="5949"/>
    <lineage>
        <taxon>Eukaryota</taxon>
        <taxon>Sar</taxon>
        <taxon>Alveolata</taxon>
        <taxon>Ciliophora</taxon>
        <taxon>Intramacronucleata</taxon>
        <taxon>Spirotrichea</taxon>
        <taxon>Stichotrichia</taxon>
        <taxon>Sporadotrichida</taxon>
        <taxon>Oxytrichidae</taxon>
        <taxon>Stylonychinae</taxon>
        <taxon>Stylonychia</taxon>
    </lineage>
</organism>
<dbReference type="Proteomes" id="UP000039865">
    <property type="component" value="Unassembled WGS sequence"/>
</dbReference>
<gene>
    <name evidence="1" type="primary">Contig1018.g1108</name>
    <name evidence="1" type="ORF">STYLEM_11438</name>
</gene>
<proteinExistence type="predicted"/>
<dbReference type="InParanoid" id="A0A078AKK1"/>
<keyword evidence="2" id="KW-1185">Reference proteome</keyword>
<dbReference type="AlphaFoldDB" id="A0A078AKK1"/>
<accession>A0A078AKK1</accession>
<sequence>MMLNRLKMKHLIHGTYLKRECENIVSTEISKLHKIKALTFDGQLGQDMFQQLVYSRDQIAFNSLERLVLRSLELYRTTIDDLFPLLKNIKHLECNKRQMSIYKPLLNSNIKLQSLIVALPADTLQLHLNLFLQHSSDQLQEIEIYTPNYKSLKYPKELFENCQFKQLRKFRTLNIKMQALESLFNPQYLQQNESQQLEQFEFQSADNVYSYILKNDWFYQNVIKKVLWKNGHLKEFYHEFNETKDYSSGLIDDITSLITSNIRTLRVIKLNFQKSYHQNEIERSVEIINQVLDSIMLTFDQQEGQVYIQRLVILARKLKLAQDSQILKKILEIVKKQKSQIKVVMSNSFSAVFINYYLIRNIMLQTFRKKDNHNGLIK</sequence>
<evidence type="ECO:0000313" key="1">
    <source>
        <dbReference type="EMBL" id="CDW82406.1"/>
    </source>
</evidence>
<dbReference type="EMBL" id="CCKQ01010883">
    <property type="protein sequence ID" value="CDW82406.1"/>
    <property type="molecule type" value="Genomic_DNA"/>
</dbReference>
<evidence type="ECO:0000313" key="2">
    <source>
        <dbReference type="Proteomes" id="UP000039865"/>
    </source>
</evidence>